<comment type="caution">
    <text evidence="2">The sequence shown here is derived from an EMBL/GenBank/DDBJ whole genome shotgun (WGS) entry which is preliminary data.</text>
</comment>
<feature type="transmembrane region" description="Helical" evidence="1">
    <location>
        <begin position="51"/>
        <end position="74"/>
    </location>
</feature>
<name>X1TSP7_9ZZZZ</name>
<feature type="transmembrane region" description="Helical" evidence="1">
    <location>
        <begin position="147"/>
        <end position="170"/>
    </location>
</feature>
<accession>X1TSP7</accession>
<dbReference type="EMBL" id="BARW01030656">
    <property type="protein sequence ID" value="GAJ08294.1"/>
    <property type="molecule type" value="Genomic_DNA"/>
</dbReference>
<keyword evidence="1" id="KW-1133">Transmembrane helix</keyword>
<evidence type="ECO:0000313" key="2">
    <source>
        <dbReference type="EMBL" id="GAJ08294.1"/>
    </source>
</evidence>
<proteinExistence type="predicted"/>
<keyword evidence="1" id="KW-0472">Membrane</keyword>
<organism evidence="2">
    <name type="scientific">marine sediment metagenome</name>
    <dbReference type="NCBI Taxonomy" id="412755"/>
    <lineage>
        <taxon>unclassified sequences</taxon>
        <taxon>metagenomes</taxon>
        <taxon>ecological metagenomes</taxon>
    </lineage>
</organism>
<feature type="non-terminal residue" evidence="2">
    <location>
        <position position="1"/>
    </location>
</feature>
<gene>
    <name evidence="2" type="ORF">S12H4_48958</name>
</gene>
<evidence type="ECO:0000256" key="1">
    <source>
        <dbReference type="SAM" id="Phobius"/>
    </source>
</evidence>
<sequence length="176" mass="19377">LIANAFANEIEKQGERVLELRVYADTTPTFWTDYRIEVTATVPTGGTSGIAFAWAAVIIIVLIILGIIVLTWSITKIYELFFKPAPLSEEIKEAWSRETLIGAINDFEVKLERTPTPPEELEGKSDEELRDYCDQLVEEVVPPEVSWLPLAVLGGLGVLGVGGVAVAYAMSKKPKE</sequence>
<reference evidence="2" key="1">
    <citation type="journal article" date="2014" name="Front. Microbiol.">
        <title>High frequency of phylogenetically diverse reductive dehalogenase-homologous genes in deep subseafloor sedimentary metagenomes.</title>
        <authorList>
            <person name="Kawai M."/>
            <person name="Futagami T."/>
            <person name="Toyoda A."/>
            <person name="Takaki Y."/>
            <person name="Nishi S."/>
            <person name="Hori S."/>
            <person name="Arai W."/>
            <person name="Tsubouchi T."/>
            <person name="Morono Y."/>
            <person name="Uchiyama I."/>
            <person name="Ito T."/>
            <person name="Fujiyama A."/>
            <person name="Inagaki F."/>
            <person name="Takami H."/>
        </authorList>
    </citation>
    <scope>NUCLEOTIDE SEQUENCE</scope>
    <source>
        <strain evidence="2">Expedition CK06-06</strain>
    </source>
</reference>
<protein>
    <submittedName>
        <fullName evidence="2">Uncharacterized protein</fullName>
    </submittedName>
</protein>
<keyword evidence="1" id="KW-0812">Transmembrane</keyword>
<dbReference type="AlphaFoldDB" id="X1TSP7"/>